<dbReference type="WBParaSite" id="nRc.2.0.1.t17659-RA">
    <property type="protein sequence ID" value="nRc.2.0.1.t17659-RA"/>
    <property type="gene ID" value="nRc.2.0.1.g17659"/>
</dbReference>
<evidence type="ECO:0000313" key="1">
    <source>
        <dbReference type="Proteomes" id="UP000887565"/>
    </source>
</evidence>
<keyword evidence="1" id="KW-1185">Reference proteome</keyword>
<evidence type="ECO:0000313" key="2">
    <source>
        <dbReference type="WBParaSite" id="nRc.2.0.1.t17659-RA"/>
    </source>
</evidence>
<proteinExistence type="predicted"/>
<accession>A0A915ITY6</accession>
<organism evidence="1 2">
    <name type="scientific">Romanomermis culicivorax</name>
    <name type="common">Nematode worm</name>
    <dbReference type="NCBI Taxonomy" id="13658"/>
    <lineage>
        <taxon>Eukaryota</taxon>
        <taxon>Metazoa</taxon>
        <taxon>Ecdysozoa</taxon>
        <taxon>Nematoda</taxon>
        <taxon>Enoplea</taxon>
        <taxon>Dorylaimia</taxon>
        <taxon>Mermithida</taxon>
        <taxon>Mermithoidea</taxon>
        <taxon>Mermithidae</taxon>
        <taxon>Romanomermis</taxon>
    </lineage>
</organism>
<dbReference type="AlphaFoldDB" id="A0A915ITY6"/>
<name>A0A915ITY6_ROMCU</name>
<sequence>MIKFIILDDNGKDQCIIGTDFLAHPDIHEIINFKENYIKIQDVKLPLKVIASVCSQTELFLTAANDKVLEEIPEEERVSFYDDKSDISAKLKKWRPNN</sequence>
<reference evidence="2" key="1">
    <citation type="submission" date="2022-11" db="UniProtKB">
        <authorList>
            <consortium name="WormBaseParasite"/>
        </authorList>
    </citation>
    <scope>IDENTIFICATION</scope>
</reference>
<dbReference type="Proteomes" id="UP000887565">
    <property type="component" value="Unplaced"/>
</dbReference>
<protein>
    <submittedName>
        <fullName evidence="2">Uncharacterized protein</fullName>
    </submittedName>
</protein>